<evidence type="ECO:0000313" key="3">
    <source>
        <dbReference type="Proteomes" id="UP000678499"/>
    </source>
</evidence>
<evidence type="ECO:0000256" key="1">
    <source>
        <dbReference type="SAM" id="MobiDB-lite"/>
    </source>
</evidence>
<protein>
    <submittedName>
        <fullName evidence="2">Uncharacterized protein</fullName>
    </submittedName>
</protein>
<accession>A0A7R9BI01</accession>
<organism evidence="2">
    <name type="scientific">Notodromas monacha</name>
    <dbReference type="NCBI Taxonomy" id="399045"/>
    <lineage>
        <taxon>Eukaryota</taxon>
        <taxon>Metazoa</taxon>
        <taxon>Ecdysozoa</taxon>
        <taxon>Arthropoda</taxon>
        <taxon>Crustacea</taxon>
        <taxon>Oligostraca</taxon>
        <taxon>Ostracoda</taxon>
        <taxon>Podocopa</taxon>
        <taxon>Podocopida</taxon>
        <taxon>Cypridocopina</taxon>
        <taxon>Cypridoidea</taxon>
        <taxon>Cyprididae</taxon>
        <taxon>Notodromas</taxon>
    </lineage>
</organism>
<dbReference type="EMBL" id="CAJPEX010000464">
    <property type="protein sequence ID" value="CAG0915861.1"/>
    <property type="molecule type" value="Genomic_DNA"/>
</dbReference>
<reference evidence="2" key="1">
    <citation type="submission" date="2020-11" db="EMBL/GenBank/DDBJ databases">
        <authorList>
            <person name="Tran Van P."/>
        </authorList>
    </citation>
    <scope>NUCLEOTIDE SEQUENCE</scope>
</reference>
<feature type="region of interest" description="Disordered" evidence="1">
    <location>
        <begin position="1"/>
        <end position="20"/>
    </location>
</feature>
<gene>
    <name evidence="2" type="ORF">NMOB1V02_LOCUS3498</name>
</gene>
<dbReference type="PANTHER" id="PTHR10773:SF19">
    <property type="match status" value="1"/>
</dbReference>
<sequence length="347" mass="39699">MEDCKPQMKDKSGWARERRKQARIEGRPYVNSKGKLVEARQMGSDCGCRRKCFAKVPLTVRAAIFNEFYRLGSYDEQNAYLYKLIRRGKPSRQRGKDPAKARGNSYQYFVGVHGVDVQVCREAFAHIHAVSAHKIRILCRKMERNVAYPRDERGKHDNRKKTPSETLNKIRSHIRSLVESGRLQEFVREPAGAGMNICKMWKDFLKHYDARFAEYVISKKSWITLKTGEIVDPLAKHWIYSKVFHEEFEEDVNKALSQEAEQFPLPEAEEILDDGVESTQTHVEACVSDVPSSSIAPVNLLMEPSMQAQILQASPDQYVVVPVTITQMPLSCFANIVVADFRPSFIA</sequence>
<dbReference type="AlphaFoldDB" id="A0A7R9BI01"/>
<dbReference type="Proteomes" id="UP000678499">
    <property type="component" value="Unassembled WGS sequence"/>
</dbReference>
<proteinExistence type="predicted"/>
<dbReference type="OrthoDB" id="6349457at2759"/>
<dbReference type="PANTHER" id="PTHR10773">
    <property type="entry name" value="DNA-DIRECTED RNA POLYMERASES I, II, AND III SUBUNIT RPABC2"/>
    <property type="match status" value="1"/>
</dbReference>
<evidence type="ECO:0000313" key="2">
    <source>
        <dbReference type="EMBL" id="CAD7275709.1"/>
    </source>
</evidence>
<dbReference type="EMBL" id="OA882501">
    <property type="protein sequence ID" value="CAD7275709.1"/>
    <property type="molecule type" value="Genomic_DNA"/>
</dbReference>
<keyword evidence="3" id="KW-1185">Reference proteome</keyword>
<name>A0A7R9BI01_9CRUS</name>